<organism evidence="4">
    <name type="scientific">hydrothermal vent metagenome</name>
    <dbReference type="NCBI Taxonomy" id="652676"/>
    <lineage>
        <taxon>unclassified sequences</taxon>
        <taxon>metagenomes</taxon>
        <taxon>ecological metagenomes</taxon>
    </lineage>
</organism>
<dbReference type="PANTHER" id="PTHR32552:SF81">
    <property type="entry name" value="TONB-DEPENDENT OUTER MEMBRANE RECEPTOR"/>
    <property type="match status" value="1"/>
</dbReference>
<dbReference type="PANTHER" id="PTHR32552">
    <property type="entry name" value="FERRICHROME IRON RECEPTOR-RELATED"/>
    <property type="match status" value="1"/>
</dbReference>
<evidence type="ECO:0000259" key="3">
    <source>
        <dbReference type="Pfam" id="PF07715"/>
    </source>
</evidence>
<sequence>MKPTSNIIHKLSTSFMALATAFTANTALAAGDDFVLEEIVVTAQKRSQNLQDVPSSVATLGGEKMSVLKSGGADIKFMSARVPSLYIETSFGRTFPRFYIRGLGNSDFDLNASQPVSLIYDEVVLENPILKGAPIFDLDRVEVLR</sequence>
<feature type="non-terminal residue" evidence="4">
    <location>
        <position position="145"/>
    </location>
</feature>
<dbReference type="Pfam" id="PF07715">
    <property type="entry name" value="Plug"/>
    <property type="match status" value="1"/>
</dbReference>
<keyword evidence="4" id="KW-0675">Receptor</keyword>
<proteinExistence type="predicted"/>
<feature type="domain" description="TonB-dependent receptor plug" evidence="3">
    <location>
        <begin position="50"/>
        <end position="145"/>
    </location>
</feature>
<evidence type="ECO:0000313" key="4">
    <source>
        <dbReference type="EMBL" id="VAW03359.1"/>
    </source>
</evidence>
<gene>
    <name evidence="4" type="ORF">MNBD_ALPHA01-1724</name>
</gene>
<keyword evidence="1" id="KW-0813">Transport</keyword>
<dbReference type="InterPro" id="IPR039426">
    <property type="entry name" value="TonB-dep_rcpt-like"/>
</dbReference>
<keyword evidence="2" id="KW-0798">TonB box</keyword>
<accession>A0A3B0SS65</accession>
<dbReference type="SUPFAM" id="SSF56935">
    <property type="entry name" value="Porins"/>
    <property type="match status" value="1"/>
</dbReference>
<name>A0A3B0SS65_9ZZZZ</name>
<dbReference type="Gene3D" id="2.170.130.10">
    <property type="entry name" value="TonB-dependent receptor, plug domain"/>
    <property type="match status" value="1"/>
</dbReference>
<evidence type="ECO:0000256" key="1">
    <source>
        <dbReference type="ARBA" id="ARBA00023065"/>
    </source>
</evidence>
<keyword evidence="1" id="KW-0406">Ion transport</keyword>
<dbReference type="EMBL" id="UOEJ01000170">
    <property type="protein sequence ID" value="VAW03359.1"/>
    <property type="molecule type" value="Genomic_DNA"/>
</dbReference>
<dbReference type="GO" id="GO:0006811">
    <property type="term" value="P:monoatomic ion transport"/>
    <property type="evidence" value="ECO:0007669"/>
    <property type="project" value="UniProtKB-KW"/>
</dbReference>
<reference evidence="4" key="1">
    <citation type="submission" date="2018-06" db="EMBL/GenBank/DDBJ databases">
        <authorList>
            <person name="Zhirakovskaya E."/>
        </authorList>
    </citation>
    <scope>NUCLEOTIDE SEQUENCE</scope>
</reference>
<dbReference type="AlphaFoldDB" id="A0A3B0SS65"/>
<evidence type="ECO:0000256" key="2">
    <source>
        <dbReference type="ARBA" id="ARBA00023077"/>
    </source>
</evidence>
<dbReference type="InterPro" id="IPR012910">
    <property type="entry name" value="Plug_dom"/>
</dbReference>
<protein>
    <submittedName>
        <fullName evidence="4">TonB-dependent receptor</fullName>
    </submittedName>
</protein>
<dbReference type="InterPro" id="IPR037066">
    <property type="entry name" value="Plug_dom_sf"/>
</dbReference>